<sequence>MEICSSCFVGLDGDLCLSFSEFLIWLESQVPIFQVQFCICISIFFSQGYRMFADLFSLDVRCIRWHLCLLSCLDRDASVAVSIEHNETIELISDMISQGFP</sequence>
<dbReference type="AlphaFoldDB" id="A0A9J6AU06"/>
<protein>
    <submittedName>
        <fullName evidence="1">Uncharacterized protein</fullName>
    </submittedName>
</protein>
<accession>A0A9J6AU06</accession>
<gene>
    <name evidence="1" type="ORF">H5410_013110</name>
</gene>
<dbReference type="Proteomes" id="UP000824120">
    <property type="component" value="Chromosome 2"/>
</dbReference>
<evidence type="ECO:0000313" key="2">
    <source>
        <dbReference type="Proteomes" id="UP000824120"/>
    </source>
</evidence>
<organism evidence="1 2">
    <name type="scientific">Solanum commersonii</name>
    <name type="common">Commerson's wild potato</name>
    <name type="synonym">Commerson's nightshade</name>
    <dbReference type="NCBI Taxonomy" id="4109"/>
    <lineage>
        <taxon>Eukaryota</taxon>
        <taxon>Viridiplantae</taxon>
        <taxon>Streptophyta</taxon>
        <taxon>Embryophyta</taxon>
        <taxon>Tracheophyta</taxon>
        <taxon>Spermatophyta</taxon>
        <taxon>Magnoliopsida</taxon>
        <taxon>eudicotyledons</taxon>
        <taxon>Gunneridae</taxon>
        <taxon>Pentapetalae</taxon>
        <taxon>asterids</taxon>
        <taxon>lamiids</taxon>
        <taxon>Solanales</taxon>
        <taxon>Solanaceae</taxon>
        <taxon>Solanoideae</taxon>
        <taxon>Solaneae</taxon>
        <taxon>Solanum</taxon>
    </lineage>
</organism>
<evidence type="ECO:0000313" key="1">
    <source>
        <dbReference type="EMBL" id="KAG5627892.1"/>
    </source>
</evidence>
<proteinExistence type="predicted"/>
<dbReference type="EMBL" id="JACXVP010000002">
    <property type="protein sequence ID" value="KAG5627892.1"/>
    <property type="molecule type" value="Genomic_DNA"/>
</dbReference>
<reference evidence="1 2" key="1">
    <citation type="submission" date="2020-09" db="EMBL/GenBank/DDBJ databases">
        <title>De no assembly of potato wild relative species, Solanum commersonii.</title>
        <authorList>
            <person name="Cho K."/>
        </authorList>
    </citation>
    <scope>NUCLEOTIDE SEQUENCE [LARGE SCALE GENOMIC DNA]</scope>
    <source>
        <strain evidence="1">LZ3.2</strain>
        <tissue evidence="1">Leaf</tissue>
    </source>
</reference>
<comment type="caution">
    <text evidence="1">The sequence shown here is derived from an EMBL/GenBank/DDBJ whole genome shotgun (WGS) entry which is preliminary data.</text>
</comment>
<keyword evidence="2" id="KW-1185">Reference proteome</keyword>
<name>A0A9J6AU06_SOLCO</name>